<dbReference type="EMBL" id="CP076663">
    <property type="protein sequence ID" value="QWU88581.1"/>
    <property type="molecule type" value="Genomic_DNA"/>
</dbReference>
<evidence type="ECO:0000313" key="2">
    <source>
        <dbReference type="EMBL" id="QWU88581.1"/>
    </source>
</evidence>
<dbReference type="Proteomes" id="UP000825434">
    <property type="component" value="Chromosome 3"/>
</dbReference>
<sequence>MELDPRHLPSLVSLLNDQITELDDRIVTLTASAKKLVSPETYEELSKEKPASEAQELDEESLIEELEKNRIQLVASLQQQDFIRGKLQEMIADSQSLVSTVVDQCEARKSETENEEAAFEERCAGYRSSIEDLTINDLKDNVENSSRVLDYLQTESLRKLQGISTAQGTLESEAYKKSLNETINVLNTTFEKLVKT</sequence>
<keyword evidence="1" id="KW-0175">Coiled coil</keyword>
<evidence type="ECO:0000256" key="1">
    <source>
        <dbReference type="SAM" id="Coils"/>
    </source>
</evidence>
<organism evidence="2 3">
    <name type="scientific">Candidozyma haemuli</name>
    <dbReference type="NCBI Taxonomy" id="45357"/>
    <lineage>
        <taxon>Eukaryota</taxon>
        <taxon>Fungi</taxon>
        <taxon>Dikarya</taxon>
        <taxon>Ascomycota</taxon>
        <taxon>Saccharomycotina</taxon>
        <taxon>Pichiomycetes</taxon>
        <taxon>Metschnikowiaceae</taxon>
        <taxon>Candidozyma</taxon>
    </lineage>
</organism>
<protein>
    <submittedName>
        <fullName evidence="2">Uncharacterized protein</fullName>
    </submittedName>
</protein>
<gene>
    <name evidence="2" type="ORF">CA3LBN_002889</name>
</gene>
<proteinExistence type="predicted"/>
<reference evidence="2 3" key="1">
    <citation type="submission" date="2021-06" db="EMBL/GenBank/DDBJ databases">
        <title>Candida outbreak in Lebanon.</title>
        <authorList>
            <person name="Finianos M."/>
        </authorList>
    </citation>
    <scope>NUCLEOTIDE SEQUENCE [LARGE SCALE GENOMIC DNA]</scope>
    <source>
        <strain evidence="2">CA3LBN</strain>
    </source>
</reference>
<accession>A0ABX8I5P0</accession>
<evidence type="ECO:0000313" key="3">
    <source>
        <dbReference type="Proteomes" id="UP000825434"/>
    </source>
</evidence>
<keyword evidence="3" id="KW-1185">Reference proteome</keyword>
<name>A0ABX8I5P0_9ASCO</name>
<feature type="coiled-coil region" evidence="1">
    <location>
        <begin position="102"/>
        <end position="155"/>
    </location>
</feature>